<dbReference type="GO" id="GO:0043531">
    <property type="term" value="F:ADP binding"/>
    <property type="evidence" value="ECO:0007669"/>
    <property type="project" value="InterPro"/>
</dbReference>
<evidence type="ECO:0000256" key="2">
    <source>
        <dbReference type="ARBA" id="ARBA00022821"/>
    </source>
</evidence>
<feature type="compositionally biased region" description="Low complexity" evidence="5">
    <location>
        <begin position="1336"/>
        <end position="1345"/>
    </location>
</feature>
<keyword evidence="4" id="KW-0408">Iron</keyword>
<dbReference type="Gene3D" id="3.40.50.300">
    <property type="entry name" value="P-loop containing nucleotide triphosphate hydrolases"/>
    <property type="match status" value="2"/>
</dbReference>
<dbReference type="SUPFAM" id="SSF52058">
    <property type="entry name" value="L domain-like"/>
    <property type="match status" value="1"/>
</dbReference>
<evidence type="ECO:0000256" key="4">
    <source>
        <dbReference type="ARBA" id="ARBA00023004"/>
    </source>
</evidence>
<dbReference type="Pfam" id="PF23559">
    <property type="entry name" value="WHD_DRP"/>
    <property type="match status" value="1"/>
</dbReference>
<feature type="domain" description="Disease resistance protein winged helix" evidence="7">
    <location>
        <begin position="1074"/>
        <end position="1139"/>
    </location>
</feature>
<feature type="domain" description="NB-ARC" evidence="6">
    <location>
        <begin position="207"/>
        <end position="373"/>
    </location>
</feature>
<evidence type="ECO:0000313" key="8">
    <source>
        <dbReference type="EMBL" id="RLN08372.1"/>
    </source>
</evidence>
<dbReference type="InterPro" id="IPR058922">
    <property type="entry name" value="WHD_DRP"/>
</dbReference>
<dbReference type="Gene3D" id="3.80.10.10">
    <property type="entry name" value="Ribonuclease Inhibitor"/>
    <property type="match status" value="1"/>
</dbReference>
<feature type="region of interest" description="Disordered" evidence="5">
    <location>
        <begin position="1287"/>
        <end position="1345"/>
    </location>
</feature>
<dbReference type="Pfam" id="PF00931">
    <property type="entry name" value="NB-ARC"/>
    <property type="match status" value="1"/>
</dbReference>
<keyword evidence="1" id="KW-0479">Metal-binding</keyword>
<dbReference type="InterPro" id="IPR002182">
    <property type="entry name" value="NB-ARC"/>
</dbReference>
<evidence type="ECO:0000256" key="5">
    <source>
        <dbReference type="SAM" id="MobiDB-lite"/>
    </source>
</evidence>
<keyword evidence="9" id="KW-1185">Reference proteome</keyword>
<dbReference type="PANTHER" id="PTHR23155:SF1135">
    <property type="entry name" value="OS08G0246300 PROTEIN"/>
    <property type="match status" value="1"/>
</dbReference>
<dbReference type="OrthoDB" id="586368at2759"/>
<keyword evidence="3" id="KW-0560">Oxidoreductase</keyword>
<evidence type="ECO:0000259" key="6">
    <source>
        <dbReference type="Pfam" id="PF00931"/>
    </source>
</evidence>
<reference evidence="9" key="1">
    <citation type="journal article" date="2019" name="Nat. Commun.">
        <title>The genome of broomcorn millet.</title>
        <authorList>
            <person name="Zou C."/>
            <person name="Miki D."/>
            <person name="Li D."/>
            <person name="Tang Q."/>
            <person name="Xiao L."/>
            <person name="Rajput S."/>
            <person name="Deng P."/>
            <person name="Jia W."/>
            <person name="Huang R."/>
            <person name="Zhang M."/>
            <person name="Sun Y."/>
            <person name="Hu J."/>
            <person name="Fu X."/>
            <person name="Schnable P.S."/>
            <person name="Li F."/>
            <person name="Zhang H."/>
            <person name="Feng B."/>
            <person name="Zhu X."/>
            <person name="Liu R."/>
            <person name="Schnable J.C."/>
            <person name="Zhu J.-K."/>
            <person name="Zhang H."/>
        </authorList>
    </citation>
    <scope>NUCLEOTIDE SEQUENCE [LARGE SCALE GENOMIC DNA]</scope>
</reference>
<dbReference type="Gene3D" id="1.10.10.10">
    <property type="entry name" value="Winged helix-like DNA-binding domain superfamily/Winged helix DNA-binding domain"/>
    <property type="match status" value="1"/>
</dbReference>
<dbReference type="PRINTS" id="PR00364">
    <property type="entry name" value="DISEASERSIST"/>
</dbReference>
<dbReference type="EMBL" id="PQIB02000007">
    <property type="protein sequence ID" value="RLN08372.1"/>
    <property type="molecule type" value="Genomic_DNA"/>
</dbReference>
<gene>
    <name evidence="8" type="ORF">C2845_PM11G20380</name>
</gene>
<dbReference type="InterPro" id="IPR019793">
    <property type="entry name" value="Peroxidases_heam-ligand_BS"/>
</dbReference>
<dbReference type="Proteomes" id="UP000275267">
    <property type="component" value="Unassembled WGS sequence"/>
</dbReference>
<evidence type="ECO:0000259" key="7">
    <source>
        <dbReference type="Pfam" id="PF23559"/>
    </source>
</evidence>
<dbReference type="InterPro" id="IPR044974">
    <property type="entry name" value="Disease_R_plants"/>
</dbReference>
<name>A0A3L6RRG5_PANMI</name>
<dbReference type="PANTHER" id="PTHR23155">
    <property type="entry name" value="DISEASE RESISTANCE PROTEIN RP"/>
    <property type="match status" value="1"/>
</dbReference>
<sequence length="1636" mass="186486">MQPKGGVNRFSLQVFDYPLRRFFTKKEVTSFPVQKSRSTPNRRVVNVTVVSVKIRVQTPDHPVCVVSVPRTSKTLDGGGGTLSLVKTAVEEEKEAQGEGTERPGVHHRRVRDDAVLLRVTNRERAENEVELTWVRQLRYLAFDVEDCVEFVVHLNKKSRWGWLRRLWQTLYCRAPPLPLDVAVDVIKQLKARVEDATGRRRRDLTNLQELIAREDDDLHVISVWGGTRGDLGTASILRKAYCDPKLCRKFEGRAWVKLMHPFNHDAFVKSLLTQFYATSLQADAVVDFWTRMKAEVTEDDLMKAKLRMTEQRYLVVLEDVFTVAEWDLIRIYLPDSKNGSRMVVSTPQIGIALLCAGEPYQVSELRQLSQQQQFLCAFSKKTRSDMGEFNWHLRRRGVISVWGAGDDKSILVDKLYKGIMNQSKEFFGVEFERHSWVDVPDPFNLKLFAQRLFLEFHSNDIRASEIKAVGMMGEQGLIQRCCEFLSEEDCLVVINGLQSMGDWDLIKSKFLSKPTKGCILVITIEETVAMHCVKDQQYQALNVKDLEADTTIFTLINKGSWHYRLGGINKGRLFYDRRKDALEWTNKFKNVDLEEMLGIETYVANPNNSRVYCMASKNGTTVARNKAFLRNEYYRNGSHPISLSERRSWVHVPHPFNLMDFSWRLLLDFYSDDPKAKEAAAVGLMEGKDPIQECREFLREEEFFVVIDGLCSTKHWDLIKATFLSGPIKCTIVVITNNTFVEWHCLSPCTQFLYKEWGKVLYVPDVIKEYNCRSLSGKRKKATEWTEKFELVGREKEGYHLTKLVVENQGVVSVWGIAGVGKSSLVMSVYYTRLLQLERMYRMDAAGSSGSGYPPSDDLTTFGWVDVPDPFNLTEFSWRLLLDFHSDDPQAKETAAVSMMEGQDPILECCKFLREEECLVVIDGLRSTQDWDLIKATFLSEPTEGTIVVITNEAKVAVHCVENNENKVLNVRRLEADDAVLKKIIWEGKELTHEEMKLPQCIVAKCGGLPKVIAAIGEVCNSDKKVLKSLSDNFMGTLEMEPRFHSLRTLFSWMQSYFDACPDSIKPCIFYLSIFSADKDIRRRRLLWRWIAEGYCRDTYNGTSEENGEKFVSELVNLSIIQEQSPSKVLCQINGFFHEYIISRPMEDNLVFALEGCCSLNSQRTGQHLTIRSNWDRDETVFKSIDFSRLRSLTVFRKWMSFFISSNINIKLLRVLDLEDAFGVTNDDIEQIGKLLTRLKFLSLRGYRYYMSAEFNGWSEAAADSRYQIHLHSKVATSYHQASEATVTNIPATTAPTKGDTDTMDGEDNASSSVTNLPAAAPPPPPTEGDTDTTDGKGMASAAAGSSVSLSRPRFWISSLLPKFCRGGLDNGGIEIGKLSALHTFGFVNVNGPRGRSIFEELKKLTQLRKLGVSGINKGNIKDFCCAISGHAHLKSLSVELDKDDNLDGLDDIPQPPKTLNTLKLYGQVKKLLVCWVEQLDNLKKLKLDLTIVKPEELGQLRFPRREEFQLQQLGYSWTYCLPLHLLRIRPIQDGELVIGDLFSSPVVEIQCSSTLRITFSMNISPTKIEVLKLHCSRGASFQISQLTKLDTSLKEVWLKGHIFALQQHVQQQIDEMDLWRRQERPVLKVVRARSS</sequence>
<dbReference type="GO" id="GO:0098542">
    <property type="term" value="P:defense response to other organism"/>
    <property type="evidence" value="ECO:0007669"/>
    <property type="project" value="TreeGrafter"/>
</dbReference>
<dbReference type="InterPro" id="IPR036388">
    <property type="entry name" value="WH-like_DNA-bd_sf"/>
</dbReference>
<evidence type="ECO:0000313" key="9">
    <source>
        <dbReference type="Proteomes" id="UP000275267"/>
    </source>
</evidence>
<dbReference type="PROSITE" id="PS00435">
    <property type="entry name" value="PEROXIDASE_1"/>
    <property type="match status" value="1"/>
</dbReference>
<keyword evidence="2" id="KW-0611">Plant defense</keyword>
<dbReference type="SUPFAM" id="SSF52540">
    <property type="entry name" value="P-loop containing nucleoside triphosphate hydrolases"/>
    <property type="match status" value="3"/>
</dbReference>
<feature type="compositionally biased region" description="Polar residues" evidence="5">
    <location>
        <begin position="1287"/>
        <end position="1296"/>
    </location>
</feature>
<protein>
    <recommendedName>
        <fullName evidence="10">NB-ARC domain-containing protein</fullName>
    </recommendedName>
</protein>
<proteinExistence type="predicted"/>
<dbReference type="InterPro" id="IPR032675">
    <property type="entry name" value="LRR_dom_sf"/>
</dbReference>
<dbReference type="GO" id="GO:0046872">
    <property type="term" value="F:metal ion binding"/>
    <property type="evidence" value="ECO:0007669"/>
    <property type="project" value="UniProtKB-KW"/>
</dbReference>
<dbReference type="GO" id="GO:0016491">
    <property type="term" value="F:oxidoreductase activity"/>
    <property type="evidence" value="ECO:0007669"/>
    <property type="project" value="UniProtKB-KW"/>
</dbReference>
<evidence type="ECO:0000256" key="3">
    <source>
        <dbReference type="ARBA" id="ARBA00023002"/>
    </source>
</evidence>
<dbReference type="STRING" id="4540.A0A3L6RRG5"/>
<accession>A0A3L6RRG5</accession>
<evidence type="ECO:0008006" key="10">
    <source>
        <dbReference type="Google" id="ProtNLM"/>
    </source>
</evidence>
<comment type="caution">
    <text evidence="8">The sequence shown here is derived from an EMBL/GenBank/DDBJ whole genome shotgun (WGS) entry which is preliminary data.</text>
</comment>
<organism evidence="8 9">
    <name type="scientific">Panicum miliaceum</name>
    <name type="common">Proso millet</name>
    <name type="synonym">Broomcorn millet</name>
    <dbReference type="NCBI Taxonomy" id="4540"/>
    <lineage>
        <taxon>Eukaryota</taxon>
        <taxon>Viridiplantae</taxon>
        <taxon>Streptophyta</taxon>
        <taxon>Embryophyta</taxon>
        <taxon>Tracheophyta</taxon>
        <taxon>Spermatophyta</taxon>
        <taxon>Magnoliopsida</taxon>
        <taxon>Liliopsida</taxon>
        <taxon>Poales</taxon>
        <taxon>Poaceae</taxon>
        <taxon>PACMAD clade</taxon>
        <taxon>Panicoideae</taxon>
        <taxon>Panicodae</taxon>
        <taxon>Paniceae</taxon>
        <taxon>Panicinae</taxon>
        <taxon>Panicum</taxon>
        <taxon>Panicum sect. Panicum</taxon>
    </lineage>
</organism>
<evidence type="ECO:0000256" key="1">
    <source>
        <dbReference type="ARBA" id="ARBA00022723"/>
    </source>
</evidence>
<dbReference type="InterPro" id="IPR027417">
    <property type="entry name" value="P-loop_NTPase"/>
</dbReference>